<dbReference type="InterPro" id="IPR011251">
    <property type="entry name" value="Luciferase-like_dom"/>
</dbReference>
<dbReference type="PANTHER" id="PTHR30137">
    <property type="entry name" value="LUCIFERASE-LIKE MONOOXYGENASE"/>
    <property type="match status" value="1"/>
</dbReference>
<feature type="domain" description="Luciferase-like" evidence="3">
    <location>
        <begin position="18"/>
        <end position="244"/>
    </location>
</feature>
<dbReference type="Proteomes" id="UP000190037">
    <property type="component" value="Unassembled WGS sequence"/>
</dbReference>
<protein>
    <submittedName>
        <fullName evidence="4">Luciferase</fullName>
    </submittedName>
</protein>
<dbReference type="PANTHER" id="PTHR30137:SF8">
    <property type="entry name" value="BLR5498 PROTEIN"/>
    <property type="match status" value="1"/>
</dbReference>
<accession>A0A1T3NVT7</accession>
<sequence>MAVTNLRFNQVLPGLDRQEMSARYRATVEMAAFADKNGFDMISLEEHHGADNAWSPSPLSTAGAIFGATERIGVIVCALLAPLYDPIRLAEDIAVLDNISGGRLSLVAGIGYRPEEYAALGKEWKRRGKIQDEVLETLLKAWTGEPFEYRGTTVRVTPKPFTDPHPMVMVGGTAKASVRRAVRLRLPFYAAAPIPELERYYYELAAEEGFEGGFAILPPVKTRMIFCTEDPDKAWAEYGEYFLHEATTYAGWQTPDIASVVESSATTVAALREEGIYCCLTPDECVEIGQVGGLTDALILHPLVGGLPIDAGWASLQLFNDKVMPRNVPA</sequence>
<keyword evidence="5" id="KW-1185">Reference proteome</keyword>
<keyword evidence="2" id="KW-0503">Monooxygenase</keyword>
<evidence type="ECO:0000256" key="1">
    <source>
        <dbReference type="ARBA" id="ARBA00023002"/>
    </source>
</evidence>
<evidence type="ECO:0000256" key="2">
    <source>
        <dbReference type="ARBA" id="ARBA00023033"/>
    </source>
</evidence>
<dbReference type="GO" id="GO:0004497">
    <property type="term" value="F:monooxygenase activity"/>
    <property type="evidence" value="ECO:0007669"/>
    <property type="project" value="UniProtKB-KW"/>
</dbReference>
<gene>
    <name evidence="4" type="ORF">B4N89_08300</name>
</gene>
<dbReference type="InterPro" id="IPR036661">
    <property type="entry name" value="Luciferase-like_sf"/>
</dbReference>
<dbReference type="GO" id="GO:0005829">
    <property type="term" value="C:cytosol"/>
    <property type="evidence" value="ECO:0007669"/>
    <property type="project" value="TreeGrafter"/>
</dbReference>
<evidence type="ECO:0000313" key="5">
    <source>
        <dbReference type="Proteomes" id="UP000190037"/>
    </source>
</evidence>
<organism evidence="4 5">
    <name type="scientific">Embleya scabrispora</name>
    <dbReference type="NCBI Taxonomy" id="159449"/>
    <lineage>
        <taxon>Bacteria</taxon>
        <taxon>Bacillati</taxon>
        <taxon>Actinomycetota</taxon>
        <taxon>Actinomycetes</taxon>
        <taxon>Kitasatosporales</taxon>
        <taxon>Streptomycetaceae</taxon>
        <taxon>Embleya</taxon>
    </lineage>
</organism>
<dbReference type="Pfam" id="PF00296">
    <property type="entry name" value="Bac_luciferase"/>
    <property type="match status" value="1"/>
</dbReference>
<dbReference type="eggNOG" id="COG2141">
    <property type="taxonomic scope" value="Bacteria"/>
</dbReference>
<dbReference type="Gene3D" id="3.20.20.30">
    <property type="entry name" value="Luciferase-like domain"/>
    <property type="match status" value="1"/>
</dbReference>
<comment type="caution">
    <text evidence="4">The sequence shown here is derived from an EMBL/GenBank/DDBJ whole genome shotgun (WGS) entry which is preliminary data.</text>
</comment>
<dbReference type="GO" id="GO:0016705">
    <property type="term" value="F:oxidoreductase activity, acting on paired donors, with incorporation or reduction of molecular oxygen"/>
    <property type="evidence" value="ECO:0007669"/>
    <property type="project" value="InterPro"/>
</dbReference>
<name>A0A1T3NVT7_9ACTN</name>
<proteinExistence type="predicted"/>
<dbReference type="AlphaFoldDB" id="A0A1T3NVT7"/>
<dbReference type="InterPro" id="IPR050766">
    <property type="entry name" value="Bact_Lucif_Oxidored"/>
</dbReference>
<evidence type="ECO:0000259" key="3">
    <source>
        <dbReference type="Pfam" id="PF00296"/>
    </source>
</evidence>
<dbReference type="RefSeq" id="WP_078975257.1">
    <property type="nucleotide sequence ID" value="NZ_MWQN01000001.1"/>
</dbReference>
<dbReference type="EMBL" id="MWQN01000001">
    <property type="protein sequence ID" value="OPC80946.1"/>
    <property type="molecule type" value="Genomic_DNA"/>
</dbReference>
<dbReference type="SUPFAM" id="SSF51679">
    <property type="entry name" value="Bacterial luciferase-like"/>
    <property type="match status" value="1"/>
</dbReference>
<dbReference type="STRING" id="159449.B4N89_08300"/>
<reference evidence="4 5" key="1">
    <citation type="submission" date="2017-03" db="EMBL/GenBank/DDBJ databases">
        <title>Draft genome sequence of Streptomyces scabrisporus NF3, endophyte isolated from Amphipterygium adstringens.</title>
        <authorList>
            <person name="Vazquez M."/>
            <person name="Ceapa C.D."/>
            <person name="Rodriguez Luna D."/>
            <person name="Sanchez Esquivel S."/>
        </authorList>
    </citation>
    <scope>NUCLEOTIDE SEQUENCE [LARGE SCALE GENOMIC DNA]</scope>
    <source>
        <strain evidence="4 5">NF3</strain>
    </source>
</reference>
<keyword evidence="1" id="KW-0560">Oxidoreductase</keyword>
<dbReference type="OrthoDB" id="3209103at2"/>
<evidence type="ECO:0000313" key="4">
    <source>
        <dbReference type="EMBL" id="OPC80946.1"/>
    </source>
</evidence>